<sequence>MGHRAHGISAADRLLSAAARPIVRLWVRTAEMSDPLLPRPASPDNREPAEHDSDRVLLVGNGASVGYGVLSHDLSLAGHLGRQTTLATGRPTHVAVIADGEMTAGSAIETLRGADLEPYDGIVLTIGVNEALALSSVQRWEADIDRLLAFLNSPATPHLPAFMVAIPPLESIAGFPSFVRWITDRHARTLNHRLRSVCDRFDHVTFVPFAPGRSTDLGRYRSTETYRAWAGLIADTVARGLSAECPRNTEQSDGSG</sequence>
<dbReference type="EMBL" id="BMGB01000001">
    <property type="protein sequence ID" value="GGA95518.1"/>
    <property type="molecule type" value="Genomic_DNA"/>
</dbReference>
<dbReference type="Proteomes" id="UP000606922">
    <property type="component" value="Unassembled WGS sequence"/>
</dbReference>
<accession>A0A916SE50</accession>
<dbReference type="CDD" id="cd01836">
    <property type="entry name" value="FeeA_FeeB_like"/>
    <property type="match status" value="1"/>
</dbReference>
<protein>
    <recommendedName>
        <fullName evidence="3">SGNH hydrolase-type esterase domain-containing protein</fullName>
    </recommendedName>
</protein>
<dbReference type="AlphaFoldDB" id="A0A916SE50"/>
<reference evidence="1" key="2">
    <citation type="submission" date="2020-09" db="EMBL/GenBank/DDBJ databases">
        <authorList>
            <person name="Sun Q."/>
            <person name="Zhou Y."/>
        </authorList>
    </citation>
    <scope>NUCLEOTIDE SEQUENCE</scope>
    <source>
        <strain evidence="1">CGMCC 1.12813</strain>
    </source>
</reference>
<gene>
    <name evidence="1" type="ORF">GCM10010979_07430</name>
</gene>
<comment type="caution">
    <text evidence="1">The sequence shown here is derived from an EMBL/GenBank/DDBJ whole genome shotgun (WGS) entry which is preliminary data.</text>
</comment>
<name>A0A916SE50_9MICO</name>
<organism evidence="1 2">
    <name type="scientific">Conyzicola nivalis</name>
    <dbReference type="NCBI Taxonomy" id="1477021"/>
    <lineage>
        <taxon>Bacteria</taxon>
        <taxon>Bacillati</taxon>
        <taxon>Actinomycetota</taxon>
        <taxon>Actinomycetes</taxon>
        <taxon>Micrococcales</taxon>
        <taxon>Microbacteriaceae</taxon>
        <taxon>Conyzicola</taxon>
    </lineage>
</organism>
<keyword evidence="2" id="KW-1185">Reference proteome</keyword>
<dbReference type="SUPFAM" id="SSF52266">
    <property type="entry name" value="SGNH hydrolase"/>
    <property type="match status" value="1"/>
</dbReference>
<evidence type="ECO:0000313" key="1">
    <source>
        <dbReference type="EMBL" id="GGA95518.1"/>
    </source>
</evidence>
<dbReference type="Gene3D" id="3.40.50.1110">
    <property type="entry name" value="SGNH hydrolase"/>
    <property type="match status" value="1"/>
</dbReference>
<evidence type="ECO:0000313" key="2">
    <source>
        <dbReference type="Proteomes" id="UP000606922"/>
    </source>
</evidence>
<reference evidence="1" key="1">
    <citation type="journal article" date="2014" name="Int. J. Syst. Evol. Microbiol.">
        <title>Complete genome sequence of Corynebacterium casei LMG S-19264T (=DSM 44701T), isolated from a smear-ripened cheese.</title>
        <authorList>
            <consortium name="US DOE Joint Genome Institute (JGI-PGF)"/>
            <person name="Walter F."/>
            <person name="Albersmeier A."/>
            <person name="Kalinowski J."/>
            <person name="Ruckert C."/>
        </authorList>
    </citation>
    <scope>NUCLEOTIDE SEQUENCE</scope>
    <source>
        <strain evidence="1">CGMCC 1.12813</strain>
    </source>
</reference>
<proteinExistence type="predicted"/>
<dbReference type="RefSeq" id="WP_188509345.1">
    <property type="nucleotide sequence ID" value="NZ_BMGB01000001.1"/>
</dbReference>
<evidence type="ECO:0008006" key="3">
    <source>
        <dbReference type="Google" id="ProtNLM"/>
    </source>
</evidence>
<dbReference type="InterPro" id="IPR036514">
    <property type="entry name" value="SGNH_hydro_sf"/>
</dbReference>